<name>A0A8J3DAR0_9BACT</name>
<evidence type="ECO:0000313" key="4">
    <source>
        <dbReference type="Proteomes" id="UP000642829"/>
    </source>
</evidence>
<dbReference type="AlphaFoldDB" id="A0A8J3DAR0"/>
<gene>
    <name evidence="3" type="ORF">GCM10007047_19690</name>
</gene>
<sequence>MAEKSTLVEKLPPLAKAESPVAAAPTPPPAKPVVKTPIKPVAPVAKTNEKADTKTVASKPVAEKKEEPVAAVTVEETTPPAQVTATATEYATYYSFLGDAVIWGCMGLFLFGKAFKDKKKVRFVSMATYGGLLIAIAFMFFIYSKTYASFLRGETGQPTLAMRGFCWAVFAPVLFYILSRVIKVPAQDKKLYLTMFGLGSGIFLFIGLSNLVSGRLEQLGLSVFPFLFSGSLTLLLFYTLGRGASALQGKLKQGVSVIVFVIIGGWFLYPVINLLSHLTNSITLFSLALNLVDLVLLSGITFGLWESVSTRTDRILFKPSFGKAKRASASPFTDRVPAGAPAVTAKVSRGLDGKDSSASGSSDVDDGKAKPAFKRPKNFTNN</sequence>
<protein>
    <submittedName>
        <fullName evidence="3">Uncharacterized protein</fullName>
    </submittedName>
</protein>
<evidence type="ECO:0000256" key="2">
    <source>
        <dbReference type="SAM" id="Phobius"/>
    </source>
</evidence>
<dbReference type="RefSeq" id="WP_189514607.1">
    <property type="nucleotide sequence ID" value="NZ_BMXG01000011.1"/>
</dbReference>
<feature type="region of interest" description="Disordered" evidence="1">
    <location>
        <begin position="330"/>
        <end position="382"/>
    </location>
</feature>
<feature type="compositionally biased region" description="Basic residues" evidence="1">
    <location>
        <begin position="371"/>
        <end position="382"/>
    </location>
</feature>
<evidence type="ECO:0000313" key="3">
    <source>
        <dbReference type="EMBL" id="GHC03192.1"/>
    </source>
</evidence>
<dbReference type="SUPFAM" id="SSF81321">
    <property type="entry name" value="Family A G protein-coupled receptor-like"/>
    <property type="match status" value="1"/>
</dbReference>
<proteinExistence type="predicted"/>
<reference evidence="3" key="1">
    <citation type="journal article" date="2014" name="Int. J. Syst. Evol. Microbiol.">
        <title>Complete genome sequence of Corynebacterium casei LMG S-19264T (=DSM 44701T), isolated from a smear-ripened cheese.</title>
        <authorList>
            <consortium name="US DOE Joint Genome Institute (JGI-PGF)"/>
            <person name="Walter F."/>
            <person name="Albersmeier A."/>
            <person name="Kalinowski J."/>
            <person name="Ruckert C."/>
        </authorList>
    </citation>
    <scope>NUCLEOTIDE SEQUENCE</scope>
    <source>
        <strain evidence="3">KCTC 12870</strain>
    </source>
</reference>
<feature type="transmembrane region" description="Helical" evidence="2">
    <location>
        <begin position="219"/>
        <end position="241"/>
    </location>
</feature>
<keyword evidence="2" id="KW-1133">Transmembrane helix</keyword>
<feature type="transmembrane region" description="Helical" evidence="2">
    <location>
        <begin position="191"/>
        <end position="213"/>
    </location>
</feature>
<feature type="transmembrane region" description="Helical" evidence="2">
    <location>
        <begin position="253"/>
        <end position="272"/>
    </location>
</feature>
<keyword evidence="2" id="KW-0472">Membrane</keyword>
<feature type="transmembrane region" description="Helical" evidence="2">
    <location>
        <begin position="284"/>
        <end position="305"/>
    </location>
</feature>
<keyword evidence="2" id="KW-0812">Transmembrane</keyword>
<feature type="region of interest" description="Disordered" evidence="1">
    <location>
        <begin position="1"/>
        <end position="37"/>
    </location>
</feature>
<feature type="transmembrane region" description="Helical" evidence="2">
    <location>
        <begin position="93"/>
        <end position="111"/>
    </location>
</feature>
<comment type="caution">
    <text evidence="3">The sequence shown here is derived from an EMBL/GenBank/DDBJ whole genome shotgun (WGS) entry which is preliminary data.</text>
</comment>
<evidence type="ECO:0000256" key="1">
    <source>
        <dbReference type="SAM" id="MobiDB-lite"/>
    </source>
</evidence>
<accession>A0A8J3DAR0</accession>
<keyword evidence="4" id="KW-1185">Reference proteome</keyword>
<dbReference type="Proteomes" id="UP000642829">
    <property type="component" value="Unassembled WGS sequence"/>
</dbReference>
<feature type="transmembrane region" description="Helical" evidence="2">
    <location>
        <begin position="123"/>
        <end position="144"/>
    </location>
</feature>
<feature type="transmembrane region" description="Helical" evidence="2">
    <location>
        <begin position="160"/>
        <end position="179"/>
    </location>
</feature>
<dbReference type="EMBL" id="BMXG01000011">
    <property type="protein sequence ID" value="GHC03192.1"/>
    <property type="molecule type" value="Genomic_DNA"/>
</dbReference>
<reference evidence="3" key="2">
    <citation type="submission" date="2020-09" db="EMBL/GenBank/DDBJ databases">
        <authorList>
            <person name="Sun Q."/>
            <person name="Kim S."/>
        </authorList>
    </citation>
    <scope>NUCLEOTIDE SEQUENCE</scope>
    <source>
        <strain evidence="3">KCTC 12870</strain>
    </source>
</reference>
<dbReference type="Gene3D" id="1.20.1070.10">
    <property type="entry name" value="Rhodopsin 7-helix transmembrane proteins"/>
    <property type="match status" value="1"/>
</dbReference>
<organism evidence="3 4">
    <name type="scientific">Cerasicoccus arenae</name>
    <dbReference type="NCBI Taxonomy" id="424488"/>
    <lineage>
        <taxon>Bacteria</taxon>
        <taxon>Pseudomonadati</taxon>
        <taxon>Verrucomicrobiota</taxon>
        <taxon>Opitutia</taxon>
        <taxon>Puniceicoccales</taxon>
        <taxon>Cerasicoccaceae</taxon>
        <taxon>Cerasicoccus</taxon>
    </lineage>
</organism>